<proteinExistence type="predicted"/>
<evidence type="ECO:0008006" key="3">
    <source>
        <dbReference type="Google" id="ProtNLM"/>
    </source>
</evidence>
<gene>
    <name evidence="1" type="ORF">PR048_027512</name>
</gene>
<name>A0ABQ9GGS2_9NEOP</name>
<keyword evidence="2" id="KW-1185">Reference proteome</keyword>
<evidence type="ECO:0000313" key="1">
    <source>
        <dbReference type="EMBL" id="KAJ8871206.1"/>
    </source>
</evidence>
<reference evidence="1 2" key="1">
    <citation type="submission" date="2023-02" db="EMBL/GenBank/DDBJ databases">
        <title>LHISI_Scaffold_Assembly.</title>
        <authorList>
            <person name="Stuart O.P."/>
            <person name="Cleave R."/>
            <person name="Magrath M.J.L."/>
            <person name="Mikheyev A.S."/>
        </authorList>
    </citation>
    <scope>NUCLEOTIDE SEQUENCE [LARGE SCALE GENOMIC DNA]</scope>
    <source>
        <strain evidence="1">Daus_M_001</strain>
        <tissue evidence="1">Leg muscle</tissue>
    </source>
</reference>
<accession>A0ABQ9GGS2</accession>
<protein>
    <recommendedName>
        <fullName evidence="3">UspA domain-containing protein</fullName>
    </recommendedName>
</protein>
<evidence type="ECO:0000313" key="2">
    <source>
        <dbReference type="Proteomes" id="UP001159363"/>
    </source>
</evidence>
<sequence>MCSPDMTLPPPFPLHQLRVRTPITLAVMGRHGYHQASARGVASAVVAGSPPVVAFVVHARTVAAPTRFASCDSVPF</sequence>
<dbReference type="Proteomes" id="UP001159363">
    <property type="component" value="Chromosome 11"/>
</dbReference>
<dbReference type="EMBL" id="JARBHB010000012">
    <property type="protein sequence ID" value="KAJ8871206.1"/>
    <property type="molecule type" value="Genomic_DNA"/>
</dbReference>
<comment type="caution">
    <text evidence="1">The sequence shown here is derived from an EMBL/GenBank/DDBJ whole genome shotgun (WGS) entry which is preliminary data.</text>
</comment>
<organism evidence="1 2">
    <name type="scientific">Dryococelus australis</name>
    <dbReference type="NCBI Taxonomy" id="614101"/>
    <lineage>
        <taxon>Eukaryota</taxon>
        <taxon>Metazoa</taxon>
        <taxon>Ecdysozoa</taxon>
        <taxon>Arthropoda</taxon>
        <taxon>Hexapoda</taxon>
        <taxon>Insecta</taxon>
        <taxon>Pterygota</taxon>
        <taxon>Neoptera</taxon>
        <taxon>Polyneoptera</taxon>
        <taxon>Phasmatodea</taxon>
        <taxon>Verophasmatodea</taxon>
        <taxon>Anareolatae</taxon>
        <taxon>Phasmatidae</taxon>
        <taxon>Eurycanthinae</taxon>
        <taxon>Dryococelus</taxon>
    </lineage>
</organism>